<comment type="subcellular location">
    <subcellularLocation>
        <location evidence="1">Membrane</location>
        <topology evidence="1">Multi-pass membrane protein</topology>
    </subcellularLocation>
</comment>
<keyword evidence="3 12" id="KW-0813">Transport</keyword>
<dbReference type="InterPro" id="IPR001873">
    <property type="entry name" value="ENaC"/>
</dbReference>
<evidence type="ECO:0000313" key="15">
    <source>
        <dbReference type="Proteomes" id="UP001652582"/>
    </source>
</evidence>
<evidence type="ECO:0000256" key="2">
    <source>
        <dbReference type="ARBA" id="ARBA00007193"/>
    </source>
</evidence>
<protein>
    <submittedName>
        <fullName evidence="16">Sodium channel protein Nach-like</fullName>
    </submittedName>
</protein>
<evidence type="ECO:0000256" key="13">
    <source>
        <dbReference type="SAM" id="Phobius"/>
    </source>
</evidence>
<evidence type="ECO:0000256" key="3">
    <source>
        <dbReference type="ARBA" id="ARBA00022448"/>
    </source>
</evidence>
<keyword evidence="4 12" id="KW-0894">Sodium channel</keyword>
<feature type="chain" id="PRO_5045117171" evidence="14">
    <location>
        <begin position="17"/>
        <end position="393"/>
    </location>
</feature>
<feature type="signal peptide" evidence="14">
    <location>
        <begin position="1"/>
        <end position="16"/>
    </location>
</feature>
<keyword evidence="8 12" id="KW-0406">Ion transport</keyword>
<keyword evidence="14" id="KW-0732">Signal</keyword>
<dbReference type="PANTHER" id="PTHR11690:SF184">
    <property type="entry name" value="PICKPOCKET 31"/>
    <property type="match status" value="1"/>
</dbReference>
<evidence type="ECO:0000256" key="4">
    <source>
        <dbReference type="ARBA" id="ARBA00022461"/>
    </source>
</evidence>
<evidence type="ECO:0000256" key="9">
    <source>
        <dbReference type="ARBA" id="ARBA00023136"/>
    </source>
</evidence>
<comment type="similarity">
    <text evidence="2 12">Belongs to the amiloride-sensitive sodium channel (TC 1.A.6) family.</text>
</comment>
<evidence type="ECO:0000313" key="16">
    <source>
        <dbReference type="RefSeq" id="XP_052739978.1"/>
    </source>
</evidence>
<evidence type="ECO:0000256" key="12">
    <source>
        <dbReference type="RuleBase" id="RU000679"/>
    </source>
</evidence>
<keyword evidence="9 13" id="KW-0472">Membrane</keyword>
<dbReference type="RefSeq" id="XP_052739978.1">
    <property type="nucleotide sequence ID" value="XM_052884018.1"/>
</dbReference>
<dbReference type="PANTHER" id="PTHR11690">
    <property type="entry name" value="AMILORIDE-SENSITIVE SODIUM CHANNEL-RELATED"/>
    <property type="match status" value="1"/>
</dbReference>
<evidence type="ECO:0000256" key="6">
    <source>
        <dbReference type="ARBA" id="ARBA00022989"/>
    </source>
</evidence>
<evidence type="ECO:0000256" key="7">
    <source>
        <dbReference type="ARBA" id="ARBA00023053"/>
    </source>
</evidence>
<reference evidence="16" key="1">
    <citation type="submission" date="2025-08" db="UniProtKB">
        <authorList>
            <consortium name="RefSeq"/>
        </authorList>
    </citation>
    <scope>IDENTIFICATION</scope>
</reference>
<accession>A0ABM3LLQ7</accession>
<proteinExistence type="inferred from homology"/>
<name>A0ABM3LLQ7_BICAN</name>
<keyword evidence="10 12" id="KW-0739">Sodium transport</keyword>
<keyword evidence="11 12" id="KW-0407">Ion channel</keyword>
<organism evidence="15 16">
    <name type="scientific">Bicyclus anynana</name>
    <name type="common">Squinting bush brown butterfly</name>
    <dbReference type="NCBI Taxonomy" id="110368"/>
    <lineage>
        <taxon>Eukaryota</taxon>
        <taxon>Metazoa</taxon>
        <taxon>Ecdysozoa</taxon>
        <taxon>Arthropoda</taxon>
        <taxon>Hexapoda</taxon>
        <taxon>Insecta</taxon>
        <taxon>Pterygota</taxon>
        <taxon>Neoptera</taxon>
        <taxon>Endopterygota</taxon>
        <taxon>Lepidoptera</taxon>
        <taxon>Glossata</taxon>
        <taxon>Ditrysia</taxon>
        <taxon>Papilionoidea</taxon>
        <taxon>Nymphalidae</taxon>
        <taxon>Satyrinae</taxon>
        <taxon>Satyrini</taxon>
        <taxon>Mycalesina</taxon>
        <taxon>Bicyclus</taxon>
    </lineage>
</organism>
<keyword evidence="7" id="KW-0915">Sodium</keyword>
<gene>
    <name evidence="16" type="primary">LOC112048002</name>
</gene>
<dbReference type="GeneID" id="112048002"/>
<evidence type="ECO:0000256" key="14">
    <source>
        <dbReference type="SAM" id="SignalP"/>
    </source>
</evidence>
<evidence type="ECO:0000256" key="8">
    <source>
        <dbReference type="ARBA" id="ARBA00023065"/>
    </source>
</evidence>
<evidence type="ECO:0000256" key="1">
    <source>
        <dbReference type="ARBA" id="ARBA00004141"/>
    </source>
</evidence>
<evidence type="ECO:0000256" key="11">
    <source>
        <dbReference type="ARBA" id="ARBA00023303"/>
    </source>
</evidence>
<dbReference type="Pfam" id="PF00858">
    <property type="entry name" value="ASC"/>
    <property type="match status" value="1"/>
</dbReference>
<feature type="transmembrane region" description="Helical" evidence="13">
    <location>
        <begin position="366"/>
        <end position="389"/>
    </location>
</feature>
<evidence type="ECO:0000256" key="10">
    <source>
        <dbReference type="ARBA" id="ARBA00023201"/>
    </source>
</evidence>
<keyword evidence="15" id="KW-1185">Reference proteome</keyword>
<evidence type="ECO:0000256" key="5">
    <source>
        <dbReference type="ARBA" id="ARBA00022692"/>
    </source>
</evidence>
<sequence>MGRWFWSGILLSCCFGASSVLQSALKLFSSGVASYSVETNYLHWDTPFPAVTICENENNRVNVYLKEHKKSSALVPFYKDVAYWNVKYCKVCDVCKINVSCEEDFLHTVKEIRLPCPELLTDCWWGGKHYRCCDIFHPIATEFGECFVFNSALLGNTSIFTVNRRIGLPDLLFTAINVVDVTVHAPDDMVSVAMENIFGRGTIPLVTEFEAVLKVEQTVNDASVMSLPTSMRGCLFKEERPSLPSWPFEEYTYSACLLYCRVLAQTSACNCTHHFLSNMLGTPSCNIQGLVCLYRNKDAIVKYQCNCPMACDDTQYKAVHIFFNRVNKSPELMKRGSRAKIRFSNLPSLRVRRLAIKDPLGLVVDIGGVGGVFFGASLLSVIELLYLWFIRRN</sequence>
<keyword evidence="5 12" id="KW-0812">Transmembrane</keyword>
<dbReference type="Proteomes" id="UP001652582">
    <property type="component" value="Chromosome 10"/>
</dbReference>
<keyword evidence="6 13" id="KW-1133">Transmembrane helix</keyword>
<dbReference type="Gene3D" id="2.60.470.10">
    <property type="entry name" value="Acid-sensing ion channels like domains"/>
    <property type="match status" value="1"/>
</dbReference>
<dbReference type="PRINTS" id="PR01078">
    <property type="entry name" value="AMINACHANNEL"/>
</dbReference>